<dbReference type="AlphaFoldDB" id="A0A0F9FZ86"/>
<keyword evidence="2" id="KW-0106">Calcium</keyword>
<dbReference type="PANTHER" id="PTHR10199">
    <property type="entry name" value="THROMBOSPONDIN"/>
    <property type="match status" value="1"/>
</dbReference>
<dbReference type="InterPro" id="IPR003367">
    <property type="entry name" value="Thrombospondin_3-like_rpt"/>
</dbReference>
<evidence type="ECO:0000256" key="3">
    <source>
        <dbReference type="SAM" id="MobiDB-lite"/>
    </source>
</evidence>
<feature type="non-terminal residue" evidence="4">
    <location>
        <position position="128"/>
    </location>
</feature>
<name>A0A0F9FZ86_9ZZZZ</name>
<evidence type="ECO:0000256" key="2">
    <source>
        <dbReference type="ARBA" id="ARBA00022837"/>
    </source>
</evidence>
<evidence type="ECO:0000256" key="1">
    <source>
        <dbReference type="ARBA" id="ARBA00022729"/>
    </source>
</evidence>
<dbReference type="EMBL" id="LAZR01028414">
    <property type="protein sequence ID" value="KKL62685.1"/>
    <property type="molecule type" value="Genomic_DNA"/>
</dbReference>
<proteinExistence type="predicted"/>
<dbReference type="InterPro" id="IPR028974">
    <property type="entry name" value="TSP_type-3_rpt"/>
</dbReference>
<dbReference type="PANTHER" id="PTHR10199:SF119">
    <property type="entry name" value="RE20510P"/>
    <property type="match status" value="1"/>
</dbReference>
<dbReference type="Gene3D" id="4.10.1080.10">
    <property type="entry name" value="TSP type-3 repeat"/>
    <property type="match status" value="1"/>
</dbReference>
<dbReference type="SUPFAM" id="SSF103647">
    <property type="entry name" value="TSP type-3 repeat"/>
    <property type="match status" value="1"/>
</dbReference>
<protein>
    <recommendedName>
        <fullName evidence="5">Thrombospondin type 3 repeat-containing protein</fullName>
    </recommendedName>
</protein>
<comment type="caution">
    <text evidence="4">The sequence shown here is derived from an EMBL/GenBank/DDBJ whole genome shotgun (WGS) entry which is preliminary data.</text>
</comment>
<evidence type="ECO:0000313" key="4">
    <source>
        <dbReference type="EMBL" id="KKL62685.1"/>
    </source>
</evidence>
<keyword evidence="1" id="KW-0732">Signal</keyword>
<dbReference type="Pfam" id="PF02412">
    <property type="entry name" value="TSP_3"/>
    <property type="match status" value="3"/>
</dbReference>
<evidence type="ECO:0008006" key="5">
    <source>
        <dbReference type="Google" id="ProtNLM"/>
    </source>
</evidence>
<dbReference type="GO" id="GO:0007155">
    <property type="term" value="P:cell adhesion"/>
    <property type="evidence" value="ECO:0007669"/>
    <property type="project" value="InterPro"/>
</dbReference>
<reference evidence="4" key="1">
    <citation type="journal article" date="2015" name="Nature">
        <title>Complex archaea that bridge the gap between prokaryotes and eukaryotes.</title>
        <authorList>
            <person name="Spang A."/>
            <person name="Saw J.H."/>
            <person name="Jorgensen S.L."/>
            <person name="Zaremba-Niedzwiedzka K."/>
            <person name="Martijn J."/>
            <person name="Lind A.E."/>
            <person name="van Eijk R."/>
            <person name="Schleper C."/>
            <person name="Guy L."/>
            <person name="Ettema T.J."/>
        </authorList>
    </citation>
    <scope>NUCLEOTIDE SEQUENCE</scope>
</reference>
<feature type="region of interest" description="Disordered" evidence="3">
    <location>
        <begin position="86"/>
        <end position="128"/>
    </location>
</feature>
<accession>A0A0F9FZ86</accession>
<organism evidence="4">
    <name type="scientific">marine sediment metagenome</name>
    <dbReference type="NCBI Taxonomy" id="412755"/>
    <lineage>
        <taxon>unclassified sequences</taxon>
        <taxon>metagenomes</taxon>
        <taxon>ecological metagenomes</taxon>
    </lineage>
</organism>
<sequence length="128" mass="14245">MGKFSLQFWLLLVVTITSVPLFVAYAEENDLDNDGIPDDQDHCPHLPEDYLDEIDGCPSEHQIPHDSDSDGIDDRYDVCPYARETWNGFQDEDGCPDSYASGTGGTPDSDGDRIPDNLDSCPNQPETY</sequence>
<dbReference type="GO" id="GO:0005509">
    <property type="term" value="F:calcium ion binding"/>
    <property type="evidence" value="ECO:0007669"/>
    <property type="project" value="InterPro"/>
</dbReference>
<gene>
    <name evidence="4" type="ORF">LCGC14_2182760</name>
</gene>